<dbReference type="RefSeq" id="WP_117453119.1">
    <property type="nucleotide sequence ID" value="NZ_JAKVPQ010000011.1"/>
</dbReference>
<keyword evidence="8" id="KW-1185">Reference proteome</keyword>
<proteinExistence type="inferred from homology"/>
<comment type="subcellular location">
    <subcellularLocation>
        <location evidence="1 6">Cell membrane</location>
        <topology evidence="1 6">Multi-pass membrane protein</topology>
    </subcellularLocation>
</comment>
<dbReference type="PANTHER" id="PTHR37693:SF1">
    <property type="entry name" value="INTEGRAL MEMBRANE PROTEIN"/>
    <property type="match status" value="1"/>
</dbReference>
<evidence type="ECO:0000256" key="1">
    <source>
        <dbReference type="ARBA" id="ARBA00004651"/>
    </source>
</evidence>
<dbReference type="PANTHER" id="PTHR37693">
    <property type="entry name" value="PHOSPHATIDYLGLYCEROL LYSYLTRANSFERASE"/>
    <property type="match status" value="1"/>
</dbReference>
<evidence type="ECO:0000256" key="6">
    <source>
        <dbReference type="RuleBase" id="RU363042"/>
    </source>
</evidence>
<comment type="catalytic activity">
    <reaction evidence="6">
        <text>L-lysyl-tRNA(Lys) + a 1,2-diacyl-sn-glycero-3-phospho-(1'-sn-glycerol) = a 1,2-diacyl-sn-glycero-3-phospho-1'-(3'-O-L-lysyl)-sn-glycerol + tRNA(Lys)</text>
        <dbReference type="Rhea" id="RHEA:10668"/>
        <dbReference type="Rhea" id="RHEA-COMP:9696"/>
        <dbReference type="Rhea" id="RHEA-COMP:9697"/>
        <dbReference type="ChEBI" id="CHEBI:64716"/>
        <dbReference type="ChEBI" id="CHEBI:75792"/>
        <dbReference type="ChEBI" id="CHEBI:78442"/>
        <dbReference type="ChEBI" id="CHEBI:78529"/>
        <dbReference type="EC" id="2.3.2.3"/>
    </reaction>
</comment>
<keyword evidence="6" id="KW-0443">Lipid metabolism</keyword>
<protein>
    <recommendedName>
        <fullName evidence="6">Phosphatidylglycerol lysyltransferase</fullName>
        <ecNumber evidence="6">2.3.2.3</ecNumber>
    </recommendedName>
    <alternativeName>
        <fullName evidence="6">Lysylphosphatidylglycerol synthase</fullName>
    </alternativeName>
</protein>
<keyword evidence="5 6" id="KW-0472">Membrane</keyword>
<evidence type="ECO:0000256" key="3">
    <source>
        <dbReference type="ARBA" id="ARBA00022692"/>
    </source>
</evidence>
<feature type="transmembrane region" description="Helical" evidence="6">
    <location>
        <begin position="43"/>
        <end position="64"/>
    </location>
</feature>
<accession>A0ABS9RBH6</accession>
<keyword evidence="6" id="KW-0808">Transferase</keyword>
<feature type="transmembrane region" description="Helical" evidence="6">
    <location>
        <begin position="315"/>
        <end position="336"/>
    </location>
</feature>
<dbReference type="EC" id="2.3.2.3" evidence="6"/>
<dbReference type="InterPro" id="IPR022791">
    <property type="entry name" value="L-PG_synthase/AglD"/>
</dbReference>
<feature type="transmembrane region" description="Helical" evidence="6">
    <location>
        <begin position="119"/>
        <end position="143"/>
    </location>
</feature>
<comment type="function">
    <text evidence="6">Catalyzes the transfer of a lysyl group from L-lysyl-tRNA(Lys) to membrane-bound phosphatidylglycerol (PG), which produces lysylphosphatidylglycerol (LPG), a major component of the bacterial membrane with a positive net charge. LPG synthesis contributes to bacterial virulence as it is involved in the resistance mechanism against cationic antimicrobial peptides (CAMP) produces by the host's immune system (defensins, cathelicidins) and by the competing microorganisms.</text>
</comment>
<evidence type="ECO:0000256" key="2">
    <source>
        <dbReference type="ARBA" id="ARBA00022475"/>
    </source>
</evidence>
<evidence type="ECO:0000313" key="7">
    <source>
        <dbReference type="EMBL" id="MCH4286109.1"/>
    </source>
</evidence>
<keyword evidence="2" id="KW-1003">Cell membrane</keyword>
<keyword evidence="4 6" id="KW-1133">Transmembrane helix</keyword>
<dbReference type="Proteomes" id="UP001202402">
    <property type="component" value="Unassembled WGS sequence"/>
</dbReference>
<keyword evidence="3 6" id="KW-0812">Transmembrane</keyword>
<dbReference type="NCBIfam" id="TIGR00374">
    <property type="entry name" value="flippase-like domain"/>
    <property type="match status" value="1"/>
</dbReference>
<evidence type="ECO:0000256" key="4">
    <source>
        <dbReference type="ARBA" id="ARBA00022989"/>
    </source>
</evidence>
<dbReference type="Pfam" id="PF03706">
    <property type="entry name" value="LPG_synthase_TM"/>
    <property type="match status" value="1"/>
</dbReference>
<sequence length="350" mass="39534">MKNSLKSYVLNFLVIIGLTVIALWFALKDNYQEVLTLISGLKWYWLIIILSWGMLYSCVVGKILSIFARKNKKGYTTVQGIQNGLVGSFFSGITPSSTGGQFAQAYIFKKQGIKFSDGASILWADFIVYQTTMMGYVTVLFLLRYTHYVQMIGGPLLFLILVGYIINLCVISILWTMALFPKMYVKLSNLCVKLLAKLHIVKDKDKTLASWGAQVTSFTEEIQKLKNEKKMIIQSVLWNIVRMTIQFMLPWFIANALGYSLGIDRLVDCLALSSFVLMANAFIPIPGASGGTEFVFTQLYGQMIADGAITSGIMILWRFSTYHLVMLVGAVIFVYLKQKYSKESYEHDIK</sequence>
<feature type="transmembrane region" description="Helical" evidence="6">
    <location>
        <begin position="236"/>
        <end position="254"/>
    </location>
</feature>
<feature type="transmembrane region" description="Helical" evidence="6">
    <location>
        <begin position="7"/>
        <end position="27"/>
    </location>
</feature>
<comment type="similarity">
    <text evidence="6">Belongs to the LPG synthase family.</text>
</comment>
<dbReference type="EMBL" id="JAKVPQ010000011">
    <property type="protein sequence ID" value="MCH4286109.1"/>
    <property type="molecule type" value="Genomic_DNA"/>
</dbReference>
<comment type="caution">
    <text evidence="7">The sequence shown here is derived from an EMBL/GenBank/DDBJ whole genome shotgun (WGS) entry which is preliminary data.</text>
</comment>
<reference evidence="7 8" key="1">
    <citation type="submission" date="2022-02" db="EMBL/GenBank/DDBJ databases">
        <title>Genome of Erysipelotrichaceae sp. nov. NSJ-176 isolated from human feces.</title>
        <authorList>
            <person name="Abdugheni R."/>
        </authorList>
    </citation>
    <scope>NUCLEOTIDE SEQUENCE [LARGE SCALE GENOMIC DNA]</scope>
    <source>
        <strain evidence="7 8">NSJ-176</strain>
    </source>
</reference>
<name>A0ABS9RBH6_9FIRM</name>
<organism evidence="7 8">
    <name type="scientific">Amedibacillus hominis</name>
    <dbReference type="NCBI Taxonomy" id="2897776"/>
    <lineage>
        <taxon>Bacteria</taxon>
        <taxon>Bacillati</taxon>
        <taxon>Bacillota</taxon>
        <taxon>Erysipelotrichia</taxon>
        <taxon>Erysipelotrichales</taxon>
        <taxon>Erysipelotrichaceae</taxon>
        <taxon>Amedibacillus</taxon>
    </lineage>
</organism>
<feature type="transmembrane region" description="Helical" evidence="6">
    <location>
        <begin position="155"/>
        <end position="180"/>
    </location>
</feature>
<keyword evidence="6" id="KW-0046">Antibiotic resistance</keyword>
<gene>
    <name evidence="6" type="primary">mprF</name>
    <name evidence="7" type="ORF">LQE99_13360</name>
</gene>
<evidence type="ECO:0000256" key="5">
    <source>
        <dbReference type="ARBA" id="ARBA00023136"/>
    </source>
</evidence>
<evidence type="ECO:0000313" key="8">
    <source>
        <dbReference type="Proteomes" id="UP001202402"/>
    </source>
</evidence>